<sequence>MIGVMYKMELTKEKRLWMYKKMYEVRLFEQEVDRLFKANMIWGTCHLSVGEEATAVGSIAAIREDDMITSTHRGHGHCIAKGGKLPLMFAELLGKETGYCKGRGGSMHIADIESGNLGANGIVGGGIPIATGAALASKLKGDNKVTLCFFGDGANNQGVFHESLNMASLWKLPVVYICENNVYGMSLHVGKSTAVANIADRASAYSMPGVIVDGNDVEAVYFAVKEAVERARRGEGPTLIEAKTYRWLGHSKSDANLYRTREEIESWKLKCPIKRYREKLISENIATADELDEIENKVKKEIEEALKFAMESPEPSVADIELDVYA</sequence>
<dbReference type="FunFam" id="3.40.50.970:FF:000013">
    <property type="entry name" value="Pyruvate dehydrogenase E1 component subunit alpha"/>
    <property type="match status" value="1"/>
</dbReference>
<dbReference type="EMBL" id="LOHZ01000036">
    <property type="protein sequence ID" value="KYO65250.1"/>
    <property type="molecule type" value="Genomic_DNA"/>
</dbReference>
<keyword evidence="4" id="KW-0175">Coiled coil</keyword>
<feature type="domain" description="Dehydrogenase E1 component" evidence="5">
    <location>
        <begin position="21"/>
        <end position="316"/>
    </location>
</feature>
<dbReference type="Proteomes" id="UP000075737">
    <property type="component" value="Unassembled WGS sequence"/>
</dbReference>
<dbReference type="PATRIC" id="fig|520767.4.peg.1812"/>
<dbReference type="STRING" id="520767.ATZ99_16990"/>
<feature type="coiled-coil region" evidence="4">
    <location>
        <begin position="277"/>
        <end position="311"/>
    </location>
</feature>
<dbReference type="AlphaFoldDB" id="A0A162MCH8"/>
<dbReference type="InterPro" id="IPR029061">
    <property type="entry name" value="THDP-binding"/>
</dbReference>
<protein>
    <submittedName>
        <fullName evidence="6">Acetoin:2,6-dichlorophenolindophenol oxidoreductase subunit alpha</fullName>
        <ecNumber evidence="6">1.1.1.-</ecNumber>
    </submittedName>
</protein>
<evidence type="ECO:0000313" key="7">
    <source>
        <dbReference type="Proteomes" id="UP000075737"/>
    </source>
</evidence>
<gene>
    <name evidence="6" type="primary">acoA</name>
    <name evidence="6" type="ORF">ATZ99_16990</name>
</gene>
<dbReference type="InterPro" id="IPR050642">
    <property type="entry name" value="PDH_E1_Alpha_Subunit"/>
</dbReference>
<reference evidence="6 7" key="1">
    <citation type="submission" date="2015-12" db="EMBL/GenBank/DDBJ databases">
        <title>Draft genome of Thermovenabulum gondwanense isolated from a red thermophilic microbial mat colonisisng an outflow channel of a bore well.</title>
        <authorList>
            <person name="Patel B.K."/>
        </authorList>
    </citation>
    <scope>NUCLEOTIDE SEQUENCE [LARGE SCALE GENOMIC DNA]</scope>
    <source>
        <strain evidence="6 7">R270</strain>
    </source>
</reference>
<dbReference type="CDD" id="cd02000">
    <property type="entry name" value="TPP_E1_PDC_ADC_BCADC"/>
    <property type="match status" value="1"/>
</dbReference>
<dbReference type="PANTHER" id="PTHR11516:SF60">
    <property type="entry name" value="PYRUVATE DEHYDROGENASE E1 COMPONENT SUBUNIT ALPHA"/>
    <property type="match status" value="1"/>
</dbReference>
<evidence type="ECO:0000256" key="1">
    <source>
        <dbReference type="ARBA" id="ARBA00001964"/>
    </source>
</evidence>
<dbReference type="GO" id="GO:0006086">
    <property type="term" value="P:pyruvate decarboxylation to acetyl-CoA"/>
    <property type="evidence" value="ECO:0007669"/>
    <property type="project" value="TreeGrafter"/>
</dbReference>
<name>A0A162MCH8_9FIRM</name>
<dbReference type="EC" id="1.1.1.-" evidence="6"/>
<keyword evidence="3" id="KW-0786">Thiamine pyrophosphate</keyword>
<evidence type="ECO:0000259" key="5">
    <source>
        <dbReference type="Pfam" id="PF00676"/>
    </source>
</evidence>
<keyword evidence="7" id="KW-1185">Reference proteome</keyword>
<dbReference type="PANTHER" id="PTHR11516">
    <property type="entry name" value="PYRUVATE DEHYDROGENASE E1 COMPONENT, ALPHA SUBUNIT BACTERIAL AND ORGANELLAR"/>
    <property type="match status" value="1"/>
</dbReference>
<comment type="caution">
    <text evidence="6">The sequence shown here is derived from an EMBL/GenBank/DDBJ whole genome shotgun (WGS) entry which is preliminary data.</text>
</comment>
<evidence type="ECO:0000256" key="3">
    <source>
        <dbReference type="ARBA" id="ARBA00023052"/>
    </source>
</evidence>
<dbReference type="Pfam" id="PF00676">
    <property type="entry name" value="E1_dh"/>
    <property type="match status" value="1"/>
</dbReference>
<dbReference type="Gene3D" id="3.40.50.970">
    <property type="match status" value="1"/>
</dbReference>
<evidence type="ECO:0000313" key="6">
    <source>
        <dbReference type="EMBL" id="KYO65250.1"/>
    </source>
</evidence>
<organism evidence="6 7">
    <name type="scientific">Thermovenabulum gondwanense</name>
    <dbReference type="NCBI Taxonomy" id="520767"/>
    <lineage>
        <taxon>Bacteria</taxon>
        <taxon>Bacillati</taxon>
        <taxon>Bacillota</taxon>
        <taxon>Clostridia</taxon>
        <taxon>Thermosediminibacterales</taxon>
        <taxon>Thermosediminibacteraceae</taxon>
        <taxon>Thermovenabulum</taxon>
    </lineage>
</organism>
<dbReference type="InterPro" id="IPR001017">
    <property type="entry name" value="DH_E1"/>
</dbReference>
<keyword evidence="2 6" id="KW-0560">Oxidoreductase</keyword>
<comment type="cofactor">
    <cofactor evidence="1">
        <name>thiamine diphosphate</name>
        <dbReference type="ChEBI" id="CHEBI:58937"/>
    </cofactor>
</comment>
<evidence type="ECO:0000256" key="2">
    <source>
        <dbReference type="ARBA" id="ARBA00023002"/>
    </source>
</evidence>
<dbReference type="GO" id="GO:0004739">
    <property type="term" value="F:pyruvate dehydrogenase (acetyl-transferring) activity"/>
    <property type="evidence" value="ECO:0007669"/>
    <property type="project" value="TreeGrafter"/>
</dbReference>
<proteinExistence type="predicted"/>
<dbReference type="SMR" id="A0A162MCH8"/>
<accession>A0A162MCH8</accession>
<evidence type="ECO:0000256" key="4">
    <source>
        <dbReference type="SAM" id="Coils"/>
    </source>
</evidence>
<dbReference type="SUPFAM" id="SSF52518">
    <property type="entry name" value="Thiamin diphosphate-binding fold (THDP-binding)"/>
    <property type="match status" value="1"/>
</dbReference>